<dbReference type="Proteomes" id="UP000018467">
    <property type="component" value="Unassembled WGS sequence"/>
</dbReference>
<dbReference type="STRING" id="7994.ENSAMXP00000046708"/>
<dbReference type="InterPro" id="IPR052151">
    <property type="entry name" value="Complex_I_LYR"/>
</dbReference>
<dbReference type="InterPro" id="IPR008011">
    <property type="entry name" value="Complex1_LYR_dom"/>
</dbReference>
<evidence type="ECO:0000313" key="5">
    <source>
        <dbReference type="Proteomes" id="UP000018467"/>
    </source>
</evidence>
<comment type="similarity">
    <text evidence="1">Belongs to the complex I LYR family. LYRM9 subfamily.</text>
</comment>
<proteinExistence type="inferred from homology"/>
<dbReference type="PANTHER" id="PTHR47061:SF1">
    <property type="entry name" value="LYR MOTIF-CONTAINING PROTEIN 9"/>
    <property type="match status" value="1"/>
</dbReference>
<dbReference type="CDD" id="cd20269">
    <property type="entry name" value="Complex1_LYR_LYRM9"/>
    <property type="match status" value="1"/>
</dbReference>
<organism evidence="4 5">
    <name type="scientific">Astyanax mexicanus</name>
    <name type="common">Blind cave fish</name>
    <name type="synonym">Astyanax fasciatus mexicanus</name>
    <dbReference type="NCBI Taxonomy" id="7994"/>
    <lineage>
        <taxon>Eukaryota</taxon>
        <taxon>Metazoa</taxon>
        <taxon>Chordata</taxon>
        <taxon>Craniata</taxon>
        <taxon>Vertebrata</taxon>
        <taxon>Euteleostomi</taxon>
        <taxon>Actinopterygii</taxon>
        <taxon>Neopterygii</taxon>
        <taxon>Teleostei</taxon>
        <taxon>Ostariophysi</taxon>
        <taxon>Characiformes</taxon>
        <taxon>Characoidei</taxon>
        <taxon>Acestrorhamphidae</taxon>
        <taxon>Acestrorhamphinae</taxon>
        <taxon>Astyanax</taxon>
    </lineage>
</organism>
<accession>A0A3B1JWQ9</accession>
<sequence>MPPLPGAELVRTPLQLYRYLLRCCRLLPSAAMQDHYRHAVRQSFNSHTDEDDPERIRMIIQRAISDADWILDKVCTVDIGMFYAYSKIKNFYFNSFGSALPYSFFFFYSTRNRSDFQSRMKVNFHLSRFEEIDSEAYRRIFHGWCRYFLVISCTTLTAPGPVLETRQDVLGA</sequence>
<dbReference type="AlphaFoldDB" id="A0A3B1JWQ9"/>
<dbReference type="PANTHER" id="PTHR47061">
    <property type="entry name" value="LYR MOTIF-CONTAINING PROTEIN 9"/>
    <property type="match status" value="1"/>
</dbReference>
<evidence type="ECO:0000256" key="1">
    <source>
        <dbReference type="ARBA" id="ARBA00025757"/>
    </source>
</evidence>
<feature type="domain" description="Complex 1 LYR protein" evidence="3">
    <location>
        <begin position="12"/>
        <end position="67"/>
    </location>
</feature>
<name>A0A3B1JWQ9_ASTMX</name>
<dbReference type="Ensembl" id="ENSAMXT00000048669.1">
    <property type="protein sequence ID" value="ENSAMXP00000046708.1"/>
    <property type="gene ID" value="ENSAMXG00000005229.2"/>
</dbReference>
<evidence type="ECO:0000256" key="2">
    <source>
        <dbReference type="ARBA" id="ARBA00026234"/>
    </source>
</evidence>
<protein>
    <recommendedName>
        <fullName evidence="2">LYR motif-containing protein 9</fullName>
    </recommendedName>
</protein>
<dbReference type="Bgee" id="ENSAMXG00000005229">
    <property type="expression patterns" value="Expressed in mesonephros and 14 other cell types or tissues"/>
</dbReference>
<dbReference type="InterPro" id="IPR045291">
    <property type="entry name" value="Complex1_LYR_LYRM9"/>
</dbReference>
<dbReference type="InParanoid" id="A0A3B1JWQ9"/>
<reference evidence="5" key="1">
    <citation type="submission" date="2013-03" db="EMBL/GenBank/DDBJ databases">
        <authorList>
            <person name="Jeffery W."/>
            <person name="Warren W."/>
            <person name="Wilson R.K."/>
        </authorList>
    </citation>
    <scope>NUCLEOTIDE SEQUENCE</scope>
    <source>
        <strain evidence="5">female</strain>
    </source>
</reference>
<dbReference type="GeneTree" id="ENSGT00390000002625"/>
<evidence type="ECO:0000259" key="3">
    <source>
        <dbReference type="Pfam" id="PF05347"/>
    </source>
</evidence>
<reference evidence="5" key="2">
    <citation type="journal article" date="2014" name="Nat. Commun.">
        <title>The cavefish genome reveals candidate genes for eye loss.</title>
        <authorList>
            <person name="McGaugh S.E."/>
            <person name="Gross J.B."/>
            <person name="Aken B."/>
            <person name="Blin M."/>
            <person name="Borowsky R."/>
            <person name="Chalopin D."/>
            <person name="Hinaux H."/>
            <person name="Jeffery W.R."/>
            <person name="Keene A."/>
            <person name="Ma L."/>
            <person name="Minx P."/>
            <person name="Murphy D."/>
            <person name="O'Quin K.E."/>
            <person name="Retaux S."/>
            <person name="Rohner N."/>
            <person name="Searle S.M."/>
            <person name="Stahl B.A."/>
            <person name="Tabin C."/>
            <person name="Volff J.N."/>
            <person name="Yoshizawa M."/>
            <person name="Warren W.C."/>
        </authorList>
    </citation>
    <scope>NUCLEOTIDE SEQUENCE [LARGE SCALE GENOMIC DNA]</scope>
    <source>
        <strain evidence="5">female</strain>
    </source>
</reference>
<reference evidence="4" key="4">
    <citation type="submission" date="2025-09" db="UniProtKB">
        <authorList>
            <consortium name="Ensembl"/>
        </authorList>
    </citation>
    <scope>IDENTIFICATION</scope>
</reference>
<keyword evidence="5" id="KW-1185">Reference proteome</keyword>
<reference evidence="4" key="3">
    <citation type="submission" date="2025-08" db="UniProtKB">
        <authorList>
            <consortium name="Ensembl"/>
        </authorList>
    </citation>
    <scope>IDENTIFICATION</scope>
</reference>
<evidence type="ECO:0000313" key="4">
    <source>
        <dbReference type="Ensembl" id="ENSAMXP00000046708.1"/>
    </source>
</evidence>
<dbReference type="Pfam" id="PF05347">
    <property type="entry name" value="Complex1_LYR"/>
    <property type="match status" value="1"/>
</dbReference>